<comment type="similarity">
    <text evidence="1">Belongs to the AAA ATPase family. BCS1 subfamily.</text>
</comment>
<dbReference type="GO" id="GO:0016887">
    <property type="term" value="F:ATP hydrolysis activity"/>
    <property type="evidence" value="ECO:0007669"/>
    <property type="project" value="InterPro"/>
</dbReference>
<gene>
    <name evidence="3" type="ORF">CPAV1605_369</name>
</gene>
<dbReference type="SUPFAM" id="SSF52540">
    <property type="entry name" value="P-loop containing nucleoside triphosphate hydrolases"/>
    <property type="match status" value="1"/>
</dbReference>
<evidence type="ECO:0000313" key="3">
    <source>
        <dbReference type="EMBL" id="VVU94644.1"/>
    </source>
</evidence>
<sequence length="581" mass="68219">MLDPTYFLNSSFLKIYLFVSLYQKFDMEKVMEKLHNITHNIFTDVNIESEELANAIVFVLIRSKIKSYLASHEYSKEERYRIELDYSTFENGLFFLNGIFLYATKSYVRSKRWVLSIKVFHPITIKEAEIKKFFDYCKQEYDHYQANHEEEGKISLYVWSGGSWKRKGQIPKRHSSTVIGGSSKSIVKDVFRYENSKNFYNTRQIPYKRGYILYGPPGTGKTTIIKMIASTFNKNIYKISIDEETVSLKSLISNIDCIYDNSILLIEDIDRLFSSDMEEDYSIMSDFLNLLDGLDSVYNCLTFITTNNYELLRANFAPEFFRPGRIDVIKEVGYMSQREIADYFVYFYSTDKTKEKLDISKINEMPEIELSLDNKIESYFIKGDGINECIYNFVIILYYLNKQDMDITKFIFANDDREEIIELVKSKKLIEAYNTLINRENKDSLVMYKDLILKTIGTFLAESIENNDKVTFAELQNYLLFFKKNPFNAVIQDNIKNFRYNNANIACGDEYLEYVVNLEKEIESDETKKKITFKGGKGEIFGVSDFAVIVLNKIMNFIKKLFKYIKMVIKRIKLLSRTLSN</sequence>
<dbReference type="AlphaFoldDB" id="A0A5E8CJ08"/>
<dbReference type="Pfam" id="PF00004">
    <property type="entry name" value="AAA"/>
    <property type="match status" value="1"/>
</dbReference>
<evidence type="ECO:0000259" key="2">
    <source>
        <dbReference type="SMART" id="SM00382"/>
    </source>
</evidence>
<reference evidence="3" key="1">
    <citation type="submission" date="2019-09" db="EMBL/GenBank/DDBJ databases">
        <authorList>
            <person name="Needham M D."/>
        </authorList>
    </citation>
    <scope>NUCLEOTIDE SEQUENCE</scope>
</reference>
<dbReference type="InterPro" id="IPR003593">
    <property type="entry name" value="AAA+_ATPase"/>
</dbReference>
<dbReference type="GO" id="GO:0005524">
    <property type="term" value="F:ATP binding"/>
    <property type="evidence" value="ECO:0007669"/>
    <property type="project" value="InterPro"/>
</dbReference>
<dbReference type="PANTHER" id="PTHR23070">
    <property type="entry name" value="BCS1 AAA-TYPE ATPASE"/>
    <property type="match status" value="1"/>
</dbReference>
<proteinExistence type="inferred from homology"/>
<dbReference type="SMART" id="SM00382">
    <property type="entry name" value="AAA"/>
    <property type="match status" value="1"/>
</dbReference>
<dbReference type="InterPro" id="IPR003959">
    <property type="entry name" value="ATPase_AAA_core"/>
</dbReference>
<accession>A0A5E8CJ08</accession>
<dbReference type="InterPro" id="IPR050747">
    <property type="entry name" value="Mitochondrial_chaperone_BCS1"/>
</dbReference>
<dbReference type="InterPro" id="IPR027417">
    <property type="entry name" value="P-loop_NTPase"/>
</dbReference>
<name>A0A5E8CJ08_9ZZZZ</name>
<organism evidence="3">
    <name type="scientific">seawater metagenome</name>
    <dbReference type="NCBI Taxonomy" id="1561972"/>
    <lineage>
        <taxon>unclassified sequences</taxon>
        <taxon>metagenomes</taxon>
        <taxon>ecological metagenomes</taxon>
    </lineage>
</organism>
<protein>
    <submittedName>
        <fullName evidence="3">ATPase family associated with various cellular activities (AAA)</fullName>
    </submittedName>
</protein>
<dbReference type="EMBL" id="CABVLZ010000001">
    <property type="protein sequence ID" value="VVU94644.1"/>
    <property type="molecule type" value="Genomic_DNA"/>
</dbReference>
<feature type="domain" description="AAA+ ATPase" evidence="2">
    <location>
        <begin position="207"/>
        <end position="336"/>
    </location>
</feature>
<dbReference type="Gene3D" id="3.40.50.300">
    <property type="entry name" value="P-loop containing nucleotide triphosphate hydrolases"/>
    <property type="match status" value="1"/>
</dbReference>
<evidence type="ECO:0000256" key="1">
    <source>
        <dbReference type="ARBA" id="ARBA00007448"/>
    </source>
</evidence>